<sequence length="94" mass="10274">MAMTDSNETHLRATFLLKALLRNGNLGSKHISIGPMRWLLIPVNFLAVIDAFISLNLCANTLPVDGYMGEIFVLTCAPAMAVQSEAYNRKSPHG</sequence>
<protein>
    <submittedName>
        <fullName evidence="2">DUF1736 domain-containing protein</fullName>
    </submittedName>
</protein>
<dbReference type="AlphaFoldDB" id="A0A0M3I1L2"/>
<proteinExistence type="predicted"/>
<keyword evidence="1" id="KW-1185">Reference proteome</keyword>
<evidence type="ECO:0000313" key="2">
    <source>
        <dbReference type="WBParaSite" id="ALUE_0001018201-mRNA-1"/>
    </source>
</evidence>
<evidence type="ECO:0000313" key="1">
    <source>
        <dbReference type="Proteomes" id="UP000036681"/>
    </source>
</evidence>
<organism evidence="1 2">
    <name type="scientific">Ascaris lumbricoides</name>
    <name type="common">Giant roundworm</name>
    <dbReference type="NCBI Taxonomy" id="6252"/>
    <lineage>
        <taxon>Eukaryota</taxon>
        <taxon>Metazoa</taxon>
        <taxon>Ecdysozoa</taxon>
        <taxon>Nematoda</taxon>
        <taxon>Chromadorea</taxon>
        <taxon>Rhabditida</taxon>
        <taxon>Spirurina</taxon>
        <taxon>Ascaridomorpha</taxon>
        <taxon>Ascaridoidea</taxon>
        <taxon>Ascarididae</taxon>
        <taxon>Ascaris</taxon>
    </lineage>
</organism>
<name>A0A0M3I1L2_ASCLU</name>
<dbReference type="Proteomes" id="UP000036681">
    <property type="component" value="Unplaced"/>
</dbReference>
<reference evidence="2" key="1">
    <citation type="submission" date="2017-02" db="UniProtKB">
        <authorList>
            <consortium name="WormBaseParasite"/>
        </authorList>
    </citation>
    <scope>IDENTIFICATION</scope>
</reference>
<accession>A0A0M3I1L2</accession>
<dbReference type="WBParaSite" id="ALUE_0001018201-mRNA-1">
    <property type="protein sequence ID" value="ALUE_0001018201-mRNA-1"/>
    <property type="gene ID" value="ALUE_0001018201"/>
</dbReference>